<accession>A0A1M6LUW1</accession>
<evidence type="ECO:0000313" key="2">
    <source>
        <dbReference type="EMBL" id="SHJ74969.1"/>
    </source>
</evidence>
<evidence type="ECO:0000259" key="1">
    <source>
        <dbReference type="SMART" id="SM00507"/>
    </source>
</evidence>
<dbReference type="SMART" id="SM00507">
    <property type="entry name" value="HNHc"/>
    <property type="match status" value="1"/>
</dbReference>
<organism evidence="2 3">
    <name type="scientific">Hymenobacter daecheongensis DSM 21074</name>
    <dbReference type="NCBI Taxonomy" id="1121955"/>
    <lineage>
        <taxon>Bacteria</taxon>
        <taxon>Pseudomonadati</taxon>
        <taxon>Bacteroidota</taxon>
        <taxon>Cytophagia</taxon>
        <taxon>Cytophagales</taxon>
        <taxon>Hymenobacteraceae</taxon>
        <taxon>Hymenobacter</taxon>
    </lineage>
</organism>
<gene>
    <name evidence="2" type="ORF">SAMN02745146_0063</name>
</gene>
<evidence type="ECO:0000313" key="3">
    <source>
        <dbReference type="Proteomes" id="UP000184418"/>
    </source>
</evidence>
<dbReference type="CDD" id="cd00085">
    <property type="entry name" value="HNHc"/>
    <property type="match status" value="1"/>
</dbReference>
<keyword evidence="3" id="KW-1185">Reference proteome</keyword>
<dbReference type="InterPro" id="IPR003615">
    <property type="entry name" value="HNH_nuc"/>
</dbReference>
<feature type="domain" description="HNH nuclease" evidence="1">
    <location>
        <begin position="33"/>
        <end position="83"/>
    </location>
</feature>
<dbReference type="EMBL" id="FQYN01000010">
    <property type="protein sequence ID" value="SHJ74969.1"/>
    <property type="molecule type" value="Genomic_DNA"/>
</dbReference>
<reference evidence="2 3" key="1">
    <citation type="submission" date="2016-11" db="EMBL/GenBank/DDBJ databases">
        <authorList>
            <person name="Jaros S."/>
            <person name="Januszkiewicz K."/>
            <person name="Wedrychowicz H."/>
        </authorList>
    </citation>
    <scope>NUCLEOTIDE SEQUENCE [LARGE SCALE GENOMIC DNA]</scope>
    <source>
        <strain evidence="2 3">DSM 21074</strain>
    </source>
</reference>
<name>A0A1M6LUW1_9BACT</name>
<dbReference type="Gene3D" id="1.10.30.50">
    <property type="match status" value="1"/>
</dbReference>
<dbReference type="RefSeq" id="WP_200799945.1">
    <property type="nucleotide sequence ID" value="NZ_FQYN01000010.1"/>
</dbReference>
<proteinExistence type="predicted"/>
<protein>
    <submittedName>
        <fullName evidence="2">TIGR02646 family protein</fullName>
    </submittedName>
</protein>
<sequence>MVYFEKSQPAPACLALEKVKANGDYKCDNVLERIKADFKNKCYICECKEPAAINVEHFIPHEGDNDLKFDWNNLFWSCSHCNNTKLARYKNILNCTNSSHDIESKLKYIFKPFPFETVQIIALDDCPEALMTRDLLVAVYNGTTRLKMIESANLRNKLLEEIMDFQRFLCDYFKDTNTQEDKNYFLIKIRGHIHRGANFTAFKRWIILENQKLKDEFEEYFD</sequence>
<dbReference type="Proteomes" id="UP000184418">
    <property type="component" value="Unassembled WGS sequence"/>
</dbReference>
<dbReference type="AlphaFoldDB" id="A0A1M6LUW1"/>